<dbReference type="SUPFAM" id="SSF52151">
    <property type="entry name" value="FabD/lysophospholipase-like"/>
    <property type="match status" value="1"/>
</dbReference>
<gene>
    <name evidence="2" type="ORF">HYH03_002957</name>
</gene>
<dbReference type="InterPro" id="IPR016035">
    <property type="entry name" value="Acyl_Trfase/lysoPLipase"/>
</dbReference>
<accession>A0A835YAK7</accession>
<evidence type="ECO:0000256" key="1">
    <source>
        <dbReference type="SAM" id="MobiDB-lite"/>
    </source>
</evidence>
<evidence type="ECO:0000313" key="2">
    <source>
        <dbReference type="EMBL" id="KAG2499382.1"/>
    </source>
</evidence>
<keyword evidence="3" id="KW-1185">Reference proteome</keyword>
<feature type="region of interest" description="Disordered" evidence="1">
    <location>
        <begin position="545"/>
        <end position="658"/>
    </location>
</feature>
<dbReference type="PANTHER" id="PTHR10728:SF40">
    <property type="entry name" value="PATATIN FAMILY PROTEIN"/>
    <property type="match status" value="1"/>
</dbReference>
<comment type="caution">
    <text evidence="2">The sequence shown here is derived from an EMBL/GenBank/DDBJ whole genome shotgun (WGS) entry which is preliminary data.</text>
</comment>
<dbReference type="Gene3D" id="3.40.1090.10">
    <property type="entry name" value="Cytosolic phospholipase A2 catalytic domain"/>
    <property type="match status" value="1"/>
</dbReference>
<proteinExistence type="predicted"/>
<evidence type="ECO:0008006" key="4">
    <source>
        <dbReference type="Google" id="ProtNLM"/>
    </source>
</evidence>
<organism evidence="2 3">
    <name type="scientific">Edaphochlamys debaryana</name>
    <dbReference type="NCBI Taxonomy" id="47281"/>
    <lineage>
        <taxon>Eukaryota</taxon>
        <taxon>Viridiplantae</taxon>
        <taxon>Chlorophyta</taxon>
        <taxon>core chlorophytes</taxon>
        <taxon>Chlorophyceae</taxon>
        <taxon>CS clade</taxon>
        <taxon>Chlamydomonadales</taxon>
        <taxon>Chlamydomonadales incertae sedis</taxon>
        <taxon>Edaphochlamys</taxon>
    </lineage>
</organism>
<dbReference type="PANTHER" id="PTHR10728">
    <property type="entry name" value="CYTOSOLIC PHOSPHOLIPASE A2"/>
    <property type="match status" value="1"/>
</dbReference>
<feature type="region of interest" description="Disordered" evidence="1">
    <location>
        <begin position="717"/>
        <end position="737"/>
    </location>
</feature>
<dbReference type="AlphaFoldDB" id="A0A835YAK7"/>
<dbReference type="Proteomes" id="UP000612055">
    <property type="component" value="Unassembled WGS sequence"/>
</dbReference>
<dbReference type="GO" id="GO:0046475">
    <property type="term" value="P:glycerophospholipid catabolic process"/>
    <property type="evidence" value="ECO:0007669"/>
    <property type="project" value="TreeGrafter"/>
</dbReference>
<feature type="compositionally biased region" description="Low complexity" evidence="1">
    <location>
        <begin position="627"/>
        <end position="636"/>
    </location>
</feature>
<name>A0A835YAK7_9CHLO</name>
<dbReference type="GO" id="GO:0004623">
    <property type="term" value="F:phospholipase A2 activity"/>
    <property type="evidence" value="ECO:0007669"/>
    <property type="project" value="TreeGrafter"/>
</dbReference>
<evidence type="ECO:0000313" key="3">
    <source>
        <dbReference type="Proteomes" id="UP000612055"/>
    </source>
</evidence>
<dbReference type="OrthoDB" id="4084751at2759"/>
<sequence>MLNVYSPSDPARVFVWSGSDQPGFVFPELDPEGPWGIPALQARPNIGLALSGGGYRAATLALGWVRALHVLGVLPHLRYIASNSGGSWFNGALSYGGYPVGAFLGPYAPPAALNRDALASSSLLPAGSWGDTVAAKSIIPDAVKDIIGDLFAPSHESVGGWTHSITENFLRPYGLGLQNSSITALGTRGEVATRLAAAYPGVPLYAAMATPDRAYPIVLGSIMDVNTDRVFYPFEITPLYAGAPARFPGLDPPIGAGFLEPLGFNSPAPSNPPRGAPAVGLQGAVNVTPERLVPLATYLGISSSFVAQGLRPASSSGFTLTGTERLQYWNTLDYKGARLSFADGGGADNLAVAPLLRRRVKHVVVAVAACTSADVAAADWAVAQYDVAGLFGAVPLNATQYEGFKEGITGVQPDVWNRALQVFPREGFDELYAALQERLREGRPAVHRASYTVLDNPGQAIQGGWSVDVLWVINMKVDAWEEQLPDDTRDFLKHVRNEAGSDMRHYPYINLYNTYYSRELVTLMSQQASWTTLQAAPELRDMLAQAAADTPKSPSPSGTAAAGDAAGAARVAPAEGGDGSAAAPAATATAAPAEATSASGSGPAGGMEPSEDGSTATAMSMPPPSAPEATSSAGAAKVDAPDSSTVEGAGAGAGAGAATTAGGANGAGVGAVAALLTATTPAIEPDVAAVTEAAAQRPLPTAAGLEAFLRQPTALQLAGALPPPPRDTQEGTGTAEGVDASAAGLPAAARKPEVSYIIMNLVDKGARTERNGAGGSGSTPVHIVGPDVTDALAATAAAATGQTGAAGARGGAVRGRAGAWGRGLVAAVMAHCLRRLALGLNA</sequence>
<protein>
    <recommendedName>
        <fullName evidence="4">PLA2c domain-containing protein</fullName>
    </recommendedName>
</protein>
<feature type="compositionally biased region" description="Low complexity" evidence="1">
    <location>
        <begin position="558"/>
        <end position="601"/>
    </location>
</feature>
<dbReference type="EMBL" id="JAEHOE010000007">
    <property type="protein sequence ID" value="KAG2499382.1"/>
    <property type="molecule type" value="Genomic_DNA"/>
</dbReference>
<dbReference type="GO" id="GO:0005829">
    <property type="term" value="C:cytosol"/>
    <property type="evidence" value="ECO:0007669"/>
    <property type="project" value="TreeGrafter"/>
</dbReference>
<reference evidence="2" key="1">
    <citation type="journal article" date="2020" name="bioRxiv">
        <title>Comparative genomics of Chlamydomonas.</title>
        <authorList>
            <person name="Craig R.J."/>
            <person name="Hasan A.R."/>
            <person name="Ness R.W."/>
            <person name="Keightley P.D."/>
        </authorList>
    </citation>
    <scope>NUCLEOTIDE SEQUENCE</scope>
    <source>
        <strain evidence="2">CCAP 11/70</strain>
    </source>
</reference>